<dbReference type="EMBL" id="WNWW01000897">
    <property type="protein sequence ID" value="KAF3421041.1"/>
    <property type="molecule type" value="Genomic_DNA"/>
</dbReference>
<gene>
    <name evidence="9" type="ORF">E2986_05364</name>
</gene>
<evidence type="ECO:0000256" key="5">
    <source>
        <dbReference type="ARBA" id="ARBA00023136"/>
    </source>
</evidence>
<evidence type="ECO:0000256" key="8">
    <source>
        <dbReference type="SAM" id="Phobius"/>
    </source>
</evidence>
<dbReference type="InterPro" id="IPR055299">
    <property type="entry name" value="TIMMDC1"/>
</dbReference>
<name>A0A833RR44_9HYME</name>
<evidence type="ECO:0000256" key="1">
    <source>
        <dbReference type="ARBA" id="ARBA00004141"/>
    </source>
</evidence>
<protein>
    <recommendedName>
        <fullName evidence="6">Complex I assembly factor TIMMDC1, mitochondrial</fullName>
    </recommendedName>
    <alternativeName>
        <fullName evidence="7">Translocase of inner mitochondrial membrane domain-containing protein 1</fullName>
    </alternativeName>
</protein>
<comment type="subcellular location">
    <subcellularLocation>
        <location evidence="1">Membrane</location>
        <topology evidence="1">Multi-pass membrane protein</topology>
    </subcellularLocation>
</comment>
<evidence type="ECO:0000256" key="6">
    <source>
        <dbReference type="ARBA" id="ARBA00040778"/>
    </source>
</evidence>
<organism evidence="9 10">
    <name type="scientific">Frieseomelitta varia</name>
    <dbReference type="NCBI Taxonomy" id="561572"/>
    <lineage>
        <taxon>Eukaryota</taxon>
        <taxon>Metazoa</taxon>
        <taxon>Ecdysozoa</taxon>
        <taxon>Arthropoda</taxon>
        <taxon>Hexapoda</taxon>
        <taxon>Insecta</taxon>
        <taxon>Pterygota</taxon>
        <taxon>Neoptera</taxon>
        <taxon>Endopterygota</taxon>
        <taxon>Hymenoptera</taxon>
        <taxon>Apocrita</taxon>
        <taxon>Aculeata</taxon>
        <taxon>Apoidea</taxon>
        <taxon>Anthophila</taxon>
        <taxon>Apidae</taxon>
        <taxon>Frieseomelitta</taxon>
    </lineage>
</organism>
<accession>A0A833RR44</accession>
<feature type="transmembrane region" description="Helical" evidence="8">
    <location>
        <begin position="136"/>
        <end position="157"/>
    </location>
</feature>
<dbReference type="PANTHER" id="PTHR13002">
    <property type="entry name" value="C3ORF1 PROTEIN-RELATED"/>
    <property type="match status" value="1"/>
</dbReference>
<evidence type="ECO:0000256" key="3">
    <source>
        <dbReference type="ARBA" id="ARBA00022692"/>
    </source>
</evidence>
<dbReference type="GO" id="GO:0005739">
    <property type="term" value="C:mitochondrion"/>
    <property type="evidence" value="ECO:0007669"/>
    <property type="project" value="TreeGrafter"/>
</dbReference>
<feature type="transmembrane region" description="Helical" evidence="8">
    <location>
        <begin position="75"/>
        <end position="93"/>
    </location>
</feature>
<comment type="similarity">
    <text evidence="2">Belongs to the Tim17/Tim22/Tim23 family.</text>
</comment>
<reference evidence="9" key="1">
    <citation type="submission" date="2019-11" db="EMBL/GenBank/DDBJ databases">
        <title>The nuclear and mitochondrial genomes of Frieseomelitta varia - a highly eusocial stingless bee (Meliponini) with a permanently sterile worker caste.</title>
        <authorList>
            <person name="Freitas F.C.P."/>
            <person name="Lourenco A.P."/>
            <person name="Nunes F.M.F."/>
            <person name="Paschoal A.R."/>
            <person name="Abreu F.C.P."/>
            <person name="Barbin F.O."/>
            <person name="Bataglia L."/>
            <person name="Cardoso-Junior C.A.M."/>
            <person name="Cervoni M.S."/>
            <person name="Silva S.R."/>
            <person name="Dalarmi F."/>
            <person name="Del Lama M.A."/>
            <person name="Depintor T.S."/>
            <person name="Ferreira K.M."/>
            <person name="Goria P.S."/>
            <person name="Jaskot M.C."/>
            <person name="Lago D.C."/>
            <person name="Luna-Lucena D."/>
            <person name="Moda L.M."/>
            <person name="Nascimento L."/>
            <person name="Pedrino M."/>
            <person name="Rabico F.O."/>
            <person name="Sanches F.C."/>
            <person name="Santos D.E."/>
            <person name="Santos C.G."/>
            <person name="Vieira J."/>
            <person name="Lopes T.F."/>
            <person name="Barchuk A.R."/>
            <person name="Hartfelder K."/>
            <person name="Simoes Z.L.P."/>
            <person name="Bitondi M.M.G."/>
            <person name="Pinheiro D.G."/>
        </authorList>
    </citation>
    <scope>NUCLEOTIDE SEQUENCE</scope>
    <source>
        <strain evidence="9">USP_RPSP 00005682</strain>
        <tissue evidence="9">Whole individual</tissue>
    </source>
</reference>
<proteinExistence type="inferred from homology"/>
<dbReference type="AlphaFoldDB" id="A0A833RR44"/>
<dbReference type="Proteomes" id="UP000655588">
    <property type="component" value="Unassembled WGS sequence"/>
</dbReference>
<keyword evidence="3 8" id="KW-0812">Transmembrane</keyword>
<comment type="caution">
    <text evidence="9">The sequence shown here is derived from an EMBL/GenBank/DDBJ whole genome shotgun (WGS) entry which is preliminary data.</text>
</comment>
<evidence type="ECO:0000256" key="7">
    <source>
        <dbReference type="ARBA" id="ARBA00041344"/>
    </source>
</evidence>
<keyword evidence="4 8" id="KW-1133">Transmembrane helix</keyword>
<evidence type="ECO:0000313" key="9">
    <source>
        <dbReference type="EMBL" id="KAF3421041.1"/>
    </source>
</evidence>
<dbReference type="GO" id="GO:0016020">
    <property type="term" value="C:membrane"/>
    <property type="evidence" value="ECO:0007669"/>
    <property type="project" value="UniProtKB-SubCell"/>
</dbReference>
<evidence type="ECO:0000256" key="4">
    <source>
        <dbReference type="ARBA" id="ARBA00022989"/>
    </source>
</evidence>
<sequence length="265" mass="30601">MLRLLRNRRWICATIFPFTSSAGDDSNDKFKIANVWNSFISFTNHNLSKVENFWNKYEKYFYDEKGYPTKEVQSVGSATFIGFMTGFALGGMYKLKDVPQKHRDENQVTLYENKFVMQRDLQRKVELATFKGGFPFGIRVGLFCFFFSSISTFLYVYRNYTFDILNPMISGAVTGFLFKMNMGIKGSISGTVIGTILGTIYGCVTQFILFVTGVEIGDTYKAAANLMNKRRDLIKENVKKMSNEEKSQIQIMHEKNYKMREMVDK</sequence>
<evidence type="ECO:0000256" key="2">
    <source>
        <dbReference type="ARBA" id="ARBA00008444"/>
    </source>
</evidence>
<dbReference type="GO" id="GO:0032981">
    <property type="term" value="P:mitochondrial respiratory chain complex I assembly"/>
    <property type="evidence" value="ECO:0007669"/>
    <property type="project" value="InterPro"/>
</dbReference>
<keyword evidence="10" id="KW-1185">Reference proteome</keyword>
<dbReference type="PANTHER" id="PTHR13002:SF1">
    <property type="entry name" value="COMPLEX I ASSEMBLY FACTOR TIMMDC1, MITOCHONDRIAL"/>
    <property type="match status" value="1"/>
</dbReference>
<dbReference type="Pfam" id="PF02466">
    <property type="entry name" value="Tim17"/>
    <property type="match status" value="1"/>
</dbReference>
<keyword evidence="5 8" id="KW-0472">Membrane</keyword>
<evidence type="ECO:0000313" key="10">
    <source>
        <dbReference type="Proteomes" id="UP000655588"/>
    </source>
</evidence>
<feature type="transmembrane region" description="Helical" evidence="8">
    <location>
        <begin position="188"/>
        <end position="211"/>
    </location>
</feature>
<dbReference type="OrthoDB" id="5826189at2759"/>